<dbReference type="EMBL" id="JBAGLP010000118">
    <property type="protein sequence ID" value="MEG3615745.1"/>
    <property type="molecule type" value="Genomic_DNA"/>
</dbReference>
<dbReference type="PANTHER" id="PTHR35010:SF2">
    <property type="entry name" value="BLL4672 PROTEIN"/>
    <property type="match status" value="1"/>
</dbReference>
<dbReference type="InterPro" id="IPR010982">
    <property type="entry name" value="Lambda_DNA-bd_dom_sf"/>
</dbReference>
<dbReference type="RefSeq" id="WP_332902355.1">
    <property type="nucleotide sequence ID" value="NZ_JBAGLP010000118.1"/>
</dbReference>
<dbReference type="PANTHER" id="PTHR35010">
    <property type="entry name" value="BLL4672 PROTEIN-RELATED"/>
    <property type="match status" value="1"/>
</dbReference>
<feature type="domain" description="HTH cro/C1-type" evidence="1">
    <location>
        <begin position="40"/>
        <end position="82"/>
    </location>
</feature>
<dbReference type="Pfam" id="PF17765">
    <property type="entry name" value="MLTR_LBD"/>
    <property type="match status" value="1"/>
</dbReference>
<dbReference type="PROSITE" id="PS50943">
    <property type="entry name" value="HTH_CROC1"/>
    <property type="match status" value="1"/>
</dbReference>
<comment type="caution">
    <text evidence="2">The sequence shown here is derived from an EMBL/GenBank/DDBJ whole genome shotgun (WGS) entry which is preliminary data.</text>
</comment>
<dbReference type="SUPFAM" id="SSF47413">
    <property type="entry name" value="lambda repressor-like DNA-binding domains"/>
    <property type="match status" value="1"/>
</dbReference>
<accession>A0ABU7Z8M6</accession>
<dbReference type="CDD" id="cd00093">
    <property type="entry name" value="HTH_XRE"/>
    <property type="match status" value="1"/>
</dbReference>
<dbReference type="InterPro" id="IPR001387">
    <property type="entry name" value="Cro/C1-type_HTH"/>
</dbReference>
<organism evidence="2 3">
    <name type="scientific">Isoptericola haloaureus</name>
    <dbReference type="NCBI Taxonomy" id="1542902"/>
    <lineage>
        <taxon>Bacteria</taxon>
        <taxon>Bacillati</taxon>
        <taxon>Actinomycetota</taxon>
        <taxon>Actinomycetes</taxon>
        <taxon>Micrococcales</taxon>
        <taxon>Promicromonosporaceae</taxon>
        <taxon>Isoptericola</taxon>
    </lineage>
</organism>
<dbReference type="Proteomes" id="UP001310387">
    <property type="component" value="Unassembled WGS sequence"/>
</dbReference>
<dbReference type="Gene3D" id="3.30.450.180">
    <property type="match status" value="1"/>
</dbReference>
<sequence length="295" mass="32497">MTNRDDVREFLSSRRAKVSPEMVGLPSVGPRRVPGLRRGEVATVAGVSVEYYTKLERGDLRGVSDEVVEAIAGALRLDAAERSHLVDLARTANAGTRARRRPAPRTSLRPSLRHLVDSITTGAAVLGNLRGDVVATNELARALYDPVYRAQPEPLSFPRFTFFDPAAREFYPDWDEIADSSVASLRTIAGRHPFDKAITDLVGELSTRSEEFRTRWARHDVRLHIEGIKRMRHPVVGLLELEYNTLGLPGDEGLGMTVYTAAPGSEAQEKLDLLASWWASEKAARTPGATTASDR</sequence>
<reference evidence="2" key="2">
    <citation type="submission" date="2024-02" db="EMBL/GenBank/DDBJ databases">
        <authorList>
            <person name="Prathaban M."/>
            <person name="Mythili R."/>
            <person name="Sharmila Devi N."/>
            <person name="Sobanaa M."/>
            <person name="Prathiviraj R."/>
            <person name="Selvin J."/>
        </authorList>
    </citation>
    <scope>NUCLEOTIDE SEQUENCE</scope>
    <source>
        <strain evidence="2">MP1014</strain>
    </source>
</reference>
<protein>
    <submittedName>
        <fullName evidence="2">Helix-turn-helix transcriptional regulator</fullName>
    </submittedName>
</protein>
<dbReference type="Gene3D" id="1.10.260.40">
    <property type="entry name" value="lambda repressor-like DNA-binding domains"/>
    <property type="match status" value="1"/>
</dbReference>
<proteinExistence type="predicted"/>
<gene>
    <name evidence="2" type="ORF">V5O49_11475</name>
</gene>
<evidence type="ECO:0000259" key="1">
    <source>
        <dbReference type="PROSITE" id="PS50943"/>
    </source>
</evidence>
<evidence type="ECO:0000313" key="2">
    <source>
        <dbReference type="EMBL" id="MEG3615745.1"/>
    </source>
</evidence>
<dbReference type="InterPro" id="IPR041413">
    <property type="entry name" value="MLTR_LBD"/>
</dbReference>
<keyword evidence="3" id="KW-1185">Reference proteome</keyword>
<evidence type="ECO:0000313" key="3">
    <source>
        <dbReference type="Proteomes" id="UP001310387"/>
    </source>
</evidence>
<name>A0ABU7Z8M6_9MICO</name>
<dbReference type="SMART" id="SM00530">
    <property type="entry name" value="HTH_XRE"/>
    <property type="match status" value="1"/>
</dbReference>
<dbReference type="Pfam" id="PF13560">
    <property type="entry name" value="HTH_31"/>
    <property type="match status" value="1"/>
</dbReference>
<reference evidence="2" key="1">
    <citation type="journal article" date="2024" name="Antonie Van Leeuwenhoek">
        <title>Isoptericola haloaureus sp. nov., a dimorphic actinobacterium isolated from mangrove sediments of southeast India, implicating biosaline agricultural significance through nitrogen fixation and salt tolerance genes.</title>
        <authorList>
            <person name="Prathaban M."/>
            <person name="Prathiviraj R."/>
            <person name="Ravichandran M."/>
            <person name="Natarajan S.D."/>
            <person name="Sobanaa M."/>
            <person name="Hari Krishna Kumar S."/>
            <person name="Chandrasekar V."/>
            <person name="Selvin J."/>
        </authorList>
    </citation>
    <scope>NUCLEOTIDE SEQUENCE</scope>
    <source>
        <strain evidence="2">MP1014</strain>
    </source>
</reference>